<feature type="region of interest" description="Disordered" evidence="1">
    <location>
        <begin position="20"/>
        <end position="39"/>
    </location>
</feature>
<proteinExistence type="predicted"/>
<comment type="caution">
    <text evidence="2">The sequence shown here is derived from an EMBL/GenBank/DDBJ whole genome shotgun (WGS) entry which is preliminary data.</text>
</comment>
<evidence type="ECO:0000313" key="3">
    <source>
        <dbReference type="Proteomes" id="UP000823775"/>
    </source>
</evidence>
<sequence>DLHIHHHLFVRLTELLDMRDRGSNGTSPRYSLHRNSNLPGVAHRGGMKDTNQHMSSRMNLLTLRRRCSLDGAGSDLEKESGNEAISSLARETEPLRGDVIKAKTPELQEVCAGWMNVALGSYFPNLVREFYVNYSATRDNMCKKGAEGIKNAYPHQSKGPWSPG</sequence>
<reference evidence="2 3" key="1">
    <citation type="journal article" date="2021" name="BMC Genomics">
        <title>Datura genome reveals duplications of psychoactive alkaloid biosynthetic genes and high mutation rate following tissue culture.</title>
        <authorList>
            <person name="Rajewski A."/>
            <person name="Carter-House D."/>
            <person name="Stajich J."/>
            <person name="Litt A."/>
        </authorList>
    </citation>
    <scope>NUCLEOTIDE SEQUENCE [LARGE SCALE GENOMIC DNA]</scope>
    <source>
        <strain evidence="2">AR-01</strain>
    </source>
</reference>
<accession>A0ABS8T733</accession>
<dbReference type="EMBL" id="JACEIK010001140">
    <property type="protein sequence ID" value="MCD7466419.1"/>
    <property type="molecule type" value="Genomic_DNA"/>
</dbReference>
<organism evidence="2 3">
    <name type="scientific">Datura stramonium</name>
    <name type="common">Jimsonweed</name>
    <name type="synonym">Common thornapple</name>
    <dbReference type="NCBI Taxonomy" id="4076"/>
    <lineage>
        <taxon>Eukaryota</taxon>
        <taxon>Viridiplantae</taxon>
        <taxon>Streptophyta</taxon>
        <taxon>Embryophyta</taxon>
        <taxon>Tracheophyta</taxon>
        <taxon>Spermatophyta</taxon>
        <taxon>Magnoliopsida</taxon>
        <taxon>eudicotyledons</taxon>
        <taxon>Gunneridae</taxon>
        <taxon>Pentapetalae</taxon>
        <taxon>asterids</taxon>
        <taxon>lamiids</taxon>
        <taxon>Solanales</taxon>
        <taxon>Solanaceae</taxon>
        <taxon>Solanoideae</taxon>
        <taxon>Datureae</taxon>
        <taxon>Datura</taxon>
    </lineage>
</organism>
<feature type="compositionally biased region" description="Polar residues" evidence="1">
    <location>
        <begin position="23"/>
        <end position="38"/>
    </location>
</feature>
<name>A0ABS8T733_DATST</name>
<feature type="non-terminal residue" evidence="2">
    <location>
        <position position="1"/>
    </location>
</feature>
<evidence type="ECO:0000313" key="2">
    <source>
        <dbReference type="EMBL" id="MCD7466419.1"/>
    </source>
</evidence>
<evidence type="ECO:0000256" key="1">
    <source>
        <dbReference type="SAM" id="MobiDB-lite"/>
    </source>
</evidence>
<gene>
    <name evidence="2" type="ORF">HAX54_003116</name>
</gene>
<protein>
    <submittedName>
        <fullName evidence="2">Uncharacterized protein</fullName>
    </submittedName>
</protein>
<keyword evidence="3" id="KW-1185">Reference proteome</keyword>
<dbReference type="Proteomes" id="UP000823775">
    <property type="component" value="Unassembled WGS sequence"/>
</dbReference>